<proteinExistence type="predicted"/>
<evidence type="ECO:0000313" key="2">
    <source>
        <dbReference type="EMBL" id="OBV10220.1"/>
    </source>
</evidence>
<reference evidence="2 3" key="1">
    <citation type="submission" date="2016-06" db="EMBL/GenBank/DDBJ databases">
        <title>Genome sequence of Porphyrobacter dokdonensis DSW-74.</title>
        <authorList>
            <person name="Kim J.F."/>
            <person name="Song J.Y."/>
        </authorList>
    </citation>
    <scope>NUCLEOTIDE SEQUENCE [LARGE SCALE GENOMIC DNA]</scope>
    <source>
        <strain evidence="2 3">DSW-74</strain>
    </source>
</reference>
<keyword evidence="1" id="KW-1133">Transmembrane helix</keyword>
<dbReference type="InterPro" id="IPR021354">
    <property type="entry name" value="DUF2975"/>
</dbReference>
<feature type="transmembrane region" description="Helical" evidence="1">
    <location>
        <begin position="152"/>
        <end position="168"/>
    </location>
</feature>
<sequence length="182" mass="19178">MHSPGNDLLLVAGKVVAIILQGLMAIGAAALVIALPFVAFFSTDLATDFADGSAIDAAALPVLPLVGALAIGVAILVALFLFFGKLRAVIDTVGEGDPFIPANAERLSMMAWLLLATQLLTWPLIAFGLMLAEWAQELDEVDISFEADGFDLTGILMVLVLFILARVFRHGAAMRADLEGTV</sequence>
<feature type="transmembrane region" description="Helical" evidence="1">
    <location>
        <begin position="12"/>
        <end position="42"/>
    </location>
</feature>
<organism evidence="2 3">
    <name type="scientific">Erythrobacter dokdonensis DSW-74</name>
    <dbReference type="NCBI Taxonomy" id="1300349"/>
    <lineage>
        <taxon>Bacteria</taxon>
        <taxon>Pseudomonadati</taxon>
        <taxon>Pseudomonadota</taxon>
        <taxon>Alphaproteobacteria</taxon>
        <taxon>Sphingomonadales</taxon>
        <taxon>Erythrobacteraceae</taxon>
        <taxon>Erythrobacter/Porphyrobacter group</taxon>
        <taxon>Erythrobacter</taxon>
    </lineage>
</organism>
<dbReference type="RefSeq" id="WP_068864953.1">
    <property type="nucleotide sequence ID" value="NZ_LZYB01000006.1"/>
</dbReference>
<dbReference type="Pfam" id="PF11188">
    <property type="entry name" value="DUF2975"/>
    <property type="match status" value="1"/>
</dbReference>
<gene>
    <name evidence="2" type="ORF">I603_2182</name>
</gene>
<accession>A0A1A7BG77</accession>
<protein>
    <recommendedName>
        <fullName evidence="4">DUF2975 domain-containing protein</fullName>
    </recommendedName>
</protein>
<dbReference type="AlphaFoldDB" id="A0A1A7BG77"/>
<evidence type="ECO:0008006" key="4">
    <source>
        <dbReference type="Google" id="ProtNLM"/>
    </source>
</evidence>
<dbReference type="STRING" id="1300349.I603_2182"/>
<feature type="transmembrane region" description="Helical" evidence="1">
    <location>
        <begin position="62"/>
        <end position="83"/>
    </location>
</feature>
<keyword evidence="1" id="KW-0812">Transmembrane</keyword>
<evidence type="ECO:0000256" key="1">
    <source>
        <dbReference type="SAM" id="Phobius"/>
    </source>
</evidence>
<dbReference type="PATRIC" id="fig|1300349.4.peg.2175"/>
<keyword evidence="3" id="KW-1185">Reference proteome</keyword>
<dbReference type="EMBL" id="LZYB01000006">
    <property type="protein sequence ID" value="OBV10220.1"/>
    <property type="molecule type" value="Genomic_DNA"/>
</dbReference>
<keyword evidence="1" id="KW-0472">Membrane</keyword>
<dbReference type="Proteomes" id="UP000092484">
    <property type="component" value="Unassembled WGS sequence"/>
</dbReference>
<feature type="transmembrane region" description="Helical" evidence="1">
    <location>
        <begin position="111"/>
        <end position="132"/>
    </location>
</feature>
<comment type="caution">
    <text evidence="2">The sequence shown here is derived from an EMBL/GenBank/DDBJ whole genome shotgun (WGS) entry which is preliminary data.</text>
</comment>
<name>A0A1A7BG77_9SPHN</name>
<evidence type="ECO:0000313" key="3">
    <source>
        <dbReference type="Proteomes" id="UP000092484"/>
    </source>
</evidence>